<dbReference type="EMBL" id="BOMN01000102">
    <property type="protein sequence ID" value="GIE24136.1"/>
    <property type="molecule type" value="Genomic_DNA"/>
</dbReference>
<sequence>MSGVTLQLLLAADAGPWQKAATTWRDLAMRIDDAAEQLIRGTRGLEDAWPDGPGSAAALAESSRLQAEVSNTYNPAYRIYQTLDLHAHGLSDLRGQAESIVASARRKGMTVDTATGTVTAPAAAPDGERQVVAVIGELEAVLSRAAALDDSTANAITVNLPDAATGFGQFTMPPVTRDTLAEQGGRTPAEIQGWWNALTPAQQEQAIHDFPDLVGAMDGVPATDRDTANRIMLDKDRAGLTQRAADLQAAIDKEGPRSHRAVEMRDELKQIRKELDGLDAVTTKLADLGPKGLLLGLDPAGDGRAIIAVGNPDTARHTAVWVPGLNTELADTRGNVNRVVNLQQAADSRTAPADDVAGIMWLGYDAPELSNVGGSGRSEQGGPLLDRFVDGLRATHDPGASHVTVEGHSYGSTVVAEAALRGDGLAADDIITAGSPGMHTDRAADLQIDPKHVWGGQADGDPVAGALGSVWGVHGNEPTDEDFGANRYVTDTEGHSDYWKPGSQSLLNQAKVVVGQYDQVSLMWGEPPPS</sequence>
<evidence type="ECO:0000313" key="2">
    <source>
        <dbReference type="EMBL" id="GIE24136.1"/>
    </source>
</evidence>
<accession>A0ABQ3ZZW6</accession>
<feature type="domain" description="DUF1023" evidence="1">
    <location>
        <begin position="298"/>
        <end position="464"/>
    </location>
</feature>
<proteinExistence type="predicted"/>
<reference evidence="2 3" key="1">
    <citation type="submission" date="2021-01" db="EMBL/GenBank/DDBJ databases">
        <title>Whole genome shotgun sequence of Actinoplanes humidus NBRC 14915.</title>
        <authorList>
            <person name="Komaki H."/>
            <person name="Tamura T."/>
        </authorList>
    </citation>
    <scope>NUCLEOTIDE SEQUENCE [LARGE SCALE GENOMIC DNA]</scope>
    <source>
        <strain evidence="2 3">NBRC 14915</strain>
    </source>
</reference>
<dbReference type="InterPro" id="IPR029058">
    <property type="entry name" value="AB_hydrolase_fold"/>
</dbReference>
<comment type="caution">
    <text evidence="2">The sequence shown here is derived from an EMBL/GenBank/DDBJ whole genome shotgun (WGS) entry which is preliminary data.</text>
</comment>
<keyword evidence="3" id="KW-1185">Reference proteome</keyword>
<gene>
    <name evidence="2" type="ORF">Ahu01nite_072380</name>
</gene>
<dbReference type="InterPro" id="IPR038332">
    <property type="entry name" value="PPE_sf"/>
</dbReference>
<dbReference type="RefSeq" id="WP_203841168.1">
    <property type="nucleotide sequence ID" value="NZ_BAAATV010000012.1"/>
</dbReference>
<evidence type="ECO:0000259" key="1">
    <source>
        <dbReference type="Pfam" id="PF06259"/>
    </source>
</evidence>
<evidence type="ECO:0000313" key="3">
    <source>
        <dbReference type="Proteomes" id="UP000603200"/>
    </source>
</evidence>
<dbReference type="InterPro" id="IPR010427">
    <property type="entry name" value="DUF1023"/>
</dbReference>
<dbReference type="SUPFAM" id="SSF53474">
    <property type="entry name" value="alpha/beta-Hydrolases"/>
    <property type="match status" value="1"/>
</dbReference>
<dbReference type="Gene3D" id="1.20.1260.20">
    <property type="entry name" value="PPE superfamily"/>
    <property type="match status" value="1"/>
</dbReference>
<name>A0ABQ3ZZW6_9ACTN</name>
<protein>
    <recommendedName>
        <fullName evidence="1">DUF1023 domain-containing protein</fullName>
    </recommendedName>
</protein>
<organism evidence="2 3">
    <name type="scientific">Winogradskya humida</name>
    <dbReference type="NCBI Taxonomy" id="113566"/>
    <lineage>
        <taxon>Bacteria</taxon>
        <taxon>Bacillati</taxon>
        <taxon>Actinomycetota</taxon>
        <taxon>Actinomycetes</taxon>
        <taxon>Micromonosporales</taxon>
        <taxon>Micromonosporaceae</taxon>
        <taxon>Winogradskya</taxon>
    </lineage>
</organism>
<dbReference type="Proteomes" id="UP000603200">
    <property type="component" value="Unassembled WGS sequence"/>
</dbReference>
<dbReference type="Pfam" id="PF06259">
    <property type="entry name" value="Abhydrolase_8"/>
    <property type="match status" value="1"/>
</dbReference>